<comment type="caution">
    <text evidence="1">The sequence shown here is derived from an EMBL/GenBank/DDBJ whole genome shotgun (WGS) entry which is preliminary data.</text>
</comment>
<evidence type="ECO:0000313" key="2">
    <source>
        <dbReference type="Proteomes" id="UP001630127"/>
    </source>
</evidence>
<organism evidence="1 2">
    <name type="scientific">Cinchona calisaya</name>
    <dbReference type="NCBI Taxonomy" id="153742"/>
    <lineage>
        <taxon>Eukaryota</taxon>
        <taxon>Viridiplantae</taxon>
        <taxon>Streptophyta</taxon>
        <taxon>Embryophyta</taxon>
        <taxon>Tracheophyta</taxon>
        <taxon>Spermatophyta</taxon>
        <taxon>Magnoliopsida</taxon>
        <taxon>eudicotyledons</taxon>
        <taxon>Gunneridae</taxon>
        <taxon>Pentapetalae</taxon>
        <taxon>asterids</taxon>
        <taxon>lamiids</taxon>
        <taxon>Gentianales</taxon>
        <taxon>Rubiaceae</taxon>
        <taxon>Cinchonoideae</taxon>
        <taxon>Cinchoneae</taxon>
        <taxon>Cinchona</taxon>
    </lineage>
</organism>
<accession>A0ABD2YTL3</accession>
<sequence length="105" mass="11971">SGTKSLNEKSLSIRYTELEEETKKSKGSLSGRRKQRSLKVCFTPQTCFESLRKKDVKEENNRIEALRKQLAQAEMDSSAKIVLSNPETQFRTLLSPELPEKGHSE</sequence>
<keyword evidence="2" id="KW-1185">Reference proteome</keyword>
<reference evidence="1 2" key="1">
    <citation type="submission" date="2024-11" db="EMBL/GenBank/DDBJ databases">
        <title>A near-complete genome assembly of Cinchona calisaya.</title>
        <authorList>
            <person name="Lian D.C."/>
            <person name="Zhao X.W."/>
            <person name="Wei L."/>
        </authorList>
    </citation>
    <scope>NUCLEOTIDE SEQUENCE [LARGE SCALE GENOMIC DNA]</scope>
    <source>
        <tissue evidence="1">Nenye</tissue>
    </source>
</reference>
<evidence type="ECO:0000313" key="1">
    <source>
        <dbReference type="EMBL" id="KAL3510211.1"/>
    </source>
</evidence>
<dbReference type="EMBL" id="JBJUIK010000012">
    <property type="protein sequence ID" value="KAL3510211.1"/>
    <property type="molecule type" value="Genomic_DNA"/>
</dbReference>
<dbReference type="Proteomes" id="UP001630127">
    <property type="component" value="Unassembled WGS sequence"/>
</dbReference>
<gene>
    <name evidence="1" type="ORF">ACH5RR_029612</name>
</gene>
<dbReference type="AlphaFoldDB" id="A0ABD2YTL3"/>
<feature type="non-terminal residue" evidence="1">
    <location>
        <position position="1"/>
    </location>
</feature>
<proteinExistence type="predicted"/>
<protein>
    <submittedName>
        <fullName evidence="1">Uncharacterized protein</fullName>
    </submittedName>
</protein>
<name>A0ABD2YTL3_9GENT</name>